<protein>
    <submittedName>
        <fullName evidence="2">Uncharacterized protein</fullName>
    </submittedName>
</protein>
<comment type="caution">
    <text evidence="2">The sequence shown here is derived from an EMBL/GenBank/DDBJ whole genome shotgun (WGS) entry which is preliminary data.</text>
</comment>
<feature type="region of interest" description="Disordered" evidence="1">
    <location>
        <begin position="1"/>
        <end position="36"/>
    </location>
</feature>
<reference evidence="2 3" key="1">
    <citation type="journal article" date="2019" name="Int. J. Syst. Evol. Microbiol.">
        <title>The Global Catalogue of Microorganisms (GCM) 10K type strain sequencing project: providing services to taxonomists for standard genome sequencing and annotation.</title>
        <authorList>
            <consortium name="The Broad Institute Genomics Platform"/>
            <consortium name="The Broad Institute Genome Sequencing Center for Infectious Disease"/>
            <person name="Wu L."/>
            <person name="Ma J."/>
        </authorList>
    </citation>
    <scope>NUCLEOTIDE SEQUENCE [LARGE SCALE GENOMIC DNA]</scope>
    <source>
        <strain evidence="2 3">JCM 4358</strain>
    </source>
</reference>
<accession>A0ABN3IBW3</accession>
<name>A0ABN3IBW3_9ACTN</name>
<gene>
    <name evidence="2" type="ORF">GCM10010255_34930</name>
</gene>
<keyword evidence="3" id="KW-1185">Reference proteome</keyword>
<dbReference type="EMBL" id="BAAASE010000004">
    <property type="protein sequence ID" value="GAA2399395.1"/>
    <property type="molecule type" value="Genomic_DNA"/>
</dbReference>
<dbReference type="Proteomes" id="UP001499986">
    <property type="component" value="Unassembled WGS sequence"/>
</dbReference>
<evidence type="ECO:0000313" key="3">
    <source>
        <dbReference type="Proteomes" id="UP001499986"/>
    </source>
</evidence>
<evidence type="ECO:0000256" key="1">
    <source>
        <dbReference type="SAM" id="MobiDB-lite"/>
    </source>
</evidence>
<proteinExistence type="predicted"/>
<sequence length="70" mass="7669">MSEGYEGNTGKACATGQEAPEGRRRSAGGTATTSDHAGIPFLGHVFRVSEFRRDHLHHWRAAPDGWIRHA</sequence>
<organism evidence="2 3">
    <name type="scientific">Streptomyces coeruleofuscus</name>
    <dbReference type="NCBI Taxonomy" id="66879"/>
    <lineage>
        <taxon>Bacteria</taxon>
        <taxon>Bacillati</taxon>
        <taxon>Actinomycetota</taxon>
        <taxon>Actinomycetes</taxon>
        <taxon>Kitasatosporales</taxon>
        <taxon>Streptomycetaceae</taxon>
        <taxon>Streptomyces</taxon>
    </lineage>
</organism>
<evidence type="ECO:0000313" key="2">
    <source>
        <dbReference type="EMBL" id="GAA2399395.1"/>
    </source>
</evidence>